<dbReference type="RefSeq" id="WP_279529439.1">
    <property type="nucleotide sequence ID" value="NZ_CP122312.1"/>
</dbReference>
<comment type="caution">
    <text evidence="1">The sequence shown here is derived from an EMBL/GenBank/DDBJ whole genome shotgun (WGS) entry which is preliminary data.</text>
</comment>
<keyword evidence="2" id="KW-1185">Reference proteome</keyword>
<evidence type="ECO:0000313" key="1">
    <source>
        <dbReference type="EMBL" id="MFC7199509.1"/>
    </source>
</evidence>
<organism evidence="1 2">
    <name type="scientific">Halospeciosus flavus</name>
    <dbReference type="NCBI Taxonomy" id="3032283"/>
    <lineage>
        <taxon>Archaea</taxon>
        <taxon>Methanobacteriati</taxon>
        <taxon>Methanobacteriota</taxon>
        <taxon>Stenosarchaea group</taxon>
        <taxon>Halobacteria</taxon>
        <taxon>Halobacteriales</taxon>
        <taxon>Halobacteriaceae</taxon>
        <taxon>Halospeciosus</taxon>
    </lineage>
</organism>
<evidence type="ECO:0000313" key="2">
    <source>
        <dbReference type="Proteomes" id="UP001596447"/>
    </source>
</evidence>
<gene>
    <name evidence="1" type="ORF">ACFQJ9_08805</name>
</gene>
<dbReference type="EMBL" id="JBHTAR010000011">
    <property type="protein sequence ID" value="MFC7199509.1"/>
    <property type="molecule type" value="Genomic_DNA"/>
</dbReference>
<name>A0ABD5Z2T0_9EURY</name>
<reference evidence="1 2" key="1">
    <citation type="journal article" date="2019" name="Int. J. Syst. Evol. Microbiol.">
        <title>The Global Catalogue of Microorganisms (GCM) 10K type strain sequencing project: providing services to taxonomists for standard genome sequencing and annotation.</title>
        <authorList>
            <consortium name="The Broad Institute Genomics Platform"/>
            <consortium name="The Broad Institute Genome Sequencing Center for Infectious Disease"/>
            <person name="Wu L."/>
            <person name="Ma J."/>
        </authorList>
    </citation>
    <scope>NUCLEOTIDE SEQUENCE [LARGE SCALE GENOMIC DNA]</scope>
    <source>
        <strain evidence="1 2">XZGYJ-43</strain>
    </source>
</reference>
<protein>
    <submittedName>
        <fullName evidence="1">Uncharacterized protein</fullName>
    </submittedName>
</protein>
<proteinExistence type="predicted"/>
<sequence length="458" mass="50714">MTCIQGGAEIHFLESGLAFEAFDLSTESEKTRYSHARVTVSEEAGKLMAQKAKDAEPVEVRIADTVQNRYLYPEESLEIHRDNGRFRLYDARKILERGVVTEHFEEVNVGEVTDFIFENRDDPHNVLTGIRAVNKALLEQEKQDAEEDIVEAIHGSGSDAARSGWKGVINDGLGLTADFLGFMGRTQGMPHNTYKGLEFDDISPNDALKMVEEEFGFTSWVDDDGILWLGLPAMKPKNRHAVSGLPTDKAYCMKEYNVVKGAHPVSVVKVNGETHWFGGNVDGNVWNGGDPSDELYPMAEAWVEDENGDVAGGKVITTEEPLKIWDLDSLEDAARNMLISSSVDYRNGSIIFNGMASEQKEKLASMTVGDIIMVADYVEGHCNQAAEGGSYIVSSIQHKFSPRRGWSITVEVGSIPRNIQTMAVYYNASDDVGYKSLKAYYDDRRGRGDGEKNDGDNV</sequence>
<dbReference type="AlphaFoldDB" id="A0ABD5Z2T0"/>
<accession>A0ABD5Z2T0</accession>
<dbReference type="Proteomes" id="UP001596447">
    <property type="component" value="Unassembled WGS sequence"/>
</dbReference>